<protein>
    <submittedName>
        <fullName evidence="1">Pyridoxal phosphate (PLP)-dependent transferasessuperfamily protein</fullName>
    </submittedName>
</protein>
<dbReference type="GO" id="GO:0016740">
    <property type="term" value="F:transferase activity"/>
    <property type="evidence" value="ECO:0007669"/>
    <property type="project" value="UniProtKB-KW"/>
</dbReference>
<proteinExistence type="predicted"/>
<keyword evidence="2" id="KW-1185">Reference proteome</keyword>
<sequence length="99" mass="10854">MSSSSSASDLHIQRDEDGEFRRLDRGATRLNFRQMKMAAAYELTVEGGTGQLPDGDGGRRVFAVRQRQTPCSRVKLPLAASTMVGGGAEFYSGGRCRRR</sequence>
<organism evidence="1 2">
    <name type="scientific">Striga asiatica</name>
    <name type="common">Asiatic witchweed</name>
    <name type="synonym">Buchnera asiatica</name>
    <dbReference type="NCBI Taxonomy" id="4170"/>
    <lineage>
        <taxon>Eukaryota</taxon>
        <taxon>Viridiplantae</taxon>
        <taxon>Streptophyta</taxon>
        <taxon>Embryophyta</taxon>
        <taxon>Tracheophyta</taxon>
        <taxon>Spermatophyta</taxon>
        <taxon>Magnoliopsida</taxon>
        <taxon>eudicotyledons</taxon>
        <taxon>Gunneridae</taxon>
        <taxon>Pentapetalae</taxon>
        <taxon>asterids</taxon>
        <taxon>lamiids</taxon>
        <taxon>Lamiales</taxon>
        <taxon>Orobanchaceae</taxon>
        <taxon>Buchnereae</taxon>
        <taxon>Striga</taxon>
    </lineage>
</organism>
<evidence type="ECO:0000313" key="2">
    <source>
        <dbReference type="Proteomes" id="UP000325081"/>
    </source>
</evidence>
<evidence type="ECO:0000313" key="1">
    <source>
        <dbReference type="EMBL" id="GER51762.1"/>
    </source>
</evidence>
<comment type="caution">
    <text evidence="1">The sequence shown here is derived from an EMBL/GenBank/DDBJ whole genome shotgun (WGS) entry which is preliminary data.</text>
</comment>
<dbReference type="EMBL" id="BKCP01009848">
    <property type="protein sequence ID" value="GER51762.1"/>
    <property type="molecule type" value="Genomic_DNA"/>
</dbReference>
<reference evidence="2" key="1">
    <citation type="journal article" date="2019" name="Curr. Biol.">
        <title>Genome Sequence of Striga asiatica Provides Insight into the Evolution of Plant Parasitism.</title>
        <authorList>
            <person name="Yoshida S."/>
            <person name="Kim S."/>
            <person name="Wafula E.K."/>
            <person name="Tanskanen J."/>
            <person name="Kim Y.M."/>
            <person name="Honaas L."/>
            <person name="Yang Z."/>
            <person name="Spallek T."/>
            <person name="Conn C.E."/>
            <person name="Ichihashi Y."/>
            <person name="Cheong K."/>
            <person name="Cui S."/>
            <person name="Der J.P."/>
            <person name="Gundlach H."/>
            <person name="Jiao Y."/>
            <person name="Hori C."/>
            <person name="Ishida J.K."/>
            <person name="Kasahara H."/>
            <person name="Kiba T."/>
            <person name="Kim M.S."/>
            <person name="Koo N."/>
            <person name="Laohavisit A."/>
            <person name="Lee Y.H."/>
            <person name="Lumba S."/>
            <person name="McCourt P."/>
            <person name="Mortimer J.C."/>
            <person name="Mutuku J.M."/>
            <person name="Nomura T."/>
            <person name="Sasaki-Sekimoto Y."/>
            <person name="Seto Y."/>
            <person name="Wang Y."/>
            <person name="Wakatake T."/>
            <person name="Sakakibara H."/>
            <person name="Demura T."/>
            <person name="Yamaguchi S."/>
            <person name="Yoneyama K."/>
            <person name="Manabe R.I."/>
            <person name="Nelson D.C."/>
            <person name="Schulman A.H."/>
            <person name="Timko M.P."/>
            <person name="dePamphilis C.W."/>
            <person name="Choi D."/>
            <person name="Shirasu K."/>
        </authorList>
    </citation>
    <scope>NUCLEOTIDE SEQUENCE [LARGE SCALE GENOMIC DNA]</scope>
    <source>
        <strain evidence="2">cv. UVA1</strain>
    </source>
</reference>
<dbReference type="Proteomes" id="UP000325081">
    <property type="component" value="Unassembled WGS sequence"/>
</dbReference>
<name>A0A5A7R359_STRAF</name>
<keyword evidence="1" id="KW-0808">Transferase</keyword>
<dbReference type="AlphaFoldDB" id="A0A5A7R359"/>
<gene>
    <name evidence="1" type="ORF">STAS_29171</name>
</gene>
<accession>A0A5A7R359</accession>